<evidence type="ECO:0000256" key="3">
    <source>
        <dbReference type="ARBA" id="ARBA00022833"/>
    </source>
</evidence>
<keyword evidence="1" id="KW-0479">Metal-binding</keyword>
<evidence type="ECO:0000256" key="1">
    <source>
        <dbReference type="ARBA" id="ARBA00022723"/>
    </source>
</evidence>
<name>A0A9R0ICG5_SPIOL</name>
<dbReference type="InterPro" id="IPR046349">
    <property type="entry name" value="C1-like_sf"/>
</dbReference>
<dbReference type="KEGG" id="soe:110786485"/>
<keyword evidence="5" id="KW-1185">Reference proteome</keyword>
<keyword evidence="2" id="KW-0677">Repeat</keyword>
<dbReference type="Pfam" id="PF03107">
    <property type="entry name" value="C1_2"/>
    <property type="match status" value="1"/>
</dbReference>
<protein>
    <recommendedName>
        <fullName evidence="4">Phorbol-ester/DAG-type domain-containing protein</fullName>
    </recommendedName>
</protein>
<dbReference type="PROSITE" id="PS50081">
    <property type="entry name" value="ZF_DAG_PE_2"/>
    <property type="match status" value="1"/>
</dbReference>
<sequence>MTSDKMSHPSHPEHPLQKVNYQNEYTCDGCKMKGTRERYRCEKCDFDLHIDCVTCPNITVQGQNCQFLEKPRLGIHCKKVDCTECRSCDACGMTIKGFVYHCRTTDWDFHPRCAKLEDQITIDDVMFRLEKQQPSSCAWCNKKRLKGGYKKIPGWSYVSNKNDGYNFHVYCVMEMAMQNLSSALQAMNQPEVKTKSKKLSHGLSSTSNKWVNVLKAFLGAVFSILLGDPTTLIGSTMAHLVIQGLLQAGSIW</sequence>
<reference evidence="5" key="1">
    <citation type="journal article" date="2021" name="Nat. Commun.">
        <title>Genomic analyses provide insights into spinach domestication and the genetic basis of agronomic traits.</title>
        <authorList>
            <person name="Cai X."/>
            <person name="Sun X."/>
            <person name="Xu C."/>
            <person name="Sun H."/>
            <person name="Wang X."/>
            <person name="Ge C."/>
            <person name="Zhang Z."/>
            <person name="Wang Q."/>
            <person name="Fei Z."/>
            <person name="Jiao C."/>
            <person name="Wang Q."/>
        </authorList>
    </citation>
    <scope>NUCLEOTIDE SEQUENCE [LARGE SCALE GENOMIC DNA]</scope>
    <source>
        <strain evidence="5">cv. Varoflay</strain>
    </source>
</reference>
<organism evidence="5 6">
    <name type="scientific">Spinacia oleracea</name>
    <name type="common">Spinach</name>
    <dbReference type="NCBI Taxonomy" id="3562"/>
    <lineage>
        <taxon>Eukaryota</taxon>
        <taxon>Viridiplantae</taxon>
        <taxon>Streptophyta</taxon>
        <taxon>Embryophyta</taxon>
        <taxon>Tracheophyta</taxon>
        <taxon>Spermatophyta</taxon>
        <taxon>Magnoliopsida</taxon>
        <taxon>eudicotyledons</taxon>
        <taxon>Gunneridae</taxon>
        <taxon>Pentapetalae</taxon>
        <taxon>Caryophyllales</taxon>
        <taxon>Chenopodiaceae</taxon>
        <taxon>Chenopodioideae</taxon>
        <taxon>Anserineae</taxon>
        <taxon>Spinacia</taxon>
    </lineage>
</organism>
<evidence type="ECO:0000256" key="2">
    <source>
        <dbReference type="ARBA" id="ARBA00022737"/>
    </source>
</evidence>
<gene>
    <name evidence="6" type="primary">LOC110786485</name>
</gene>
<accession>A0A9R0ICG5</accession>
<dbReference type="GeneID" id="110786485"/>
<dbReference type="GO" id="GO:0046872">
    <property type="term" value="F:metal ion binding"/>
    <property type="evidence" value="ECO:0007669"/>
    <property type="project" value="UniProtKB-KW"/>
</dbReference>
<dbReference type="PANTHER" id="PTHR46477:SF5">
    <property type="entry name" value="PHORBOL-ESTER_DAG-TYPE DOMAIN-CONTAINING PROTEIN"/>
    <property type="match status" value="1"/>
</dbReference>
<keyword evidence="3" id="KW-0862">Zinc</keyword>
<dbReference type="SUPFAM" id="SSF57889">
    <property type="entry name" value="Cysteine-rich domain"/>
    <property type="match status" value="2"/>
</dbReference>
<evidence type="ECO:0000313" key="6">
    <source>
        <dbReference type="RefSeq" id="XP_021846734.2"/>
    </source>
</evidence>
<dbReference type="RefSeq" id="XP_021846734.2">
    <property type="nucleotide sequence ID" value="XM_021991042.2"/>
</dbReference>
<dbReference type="InterPro" id="IPR004146">
    <property type="entry name" value="DC1"/>
</dbReference>
<dbReference type="Proteomes" id="UP000813463">
    <property type="component" value="Chromosome 4"/>
</dbReference>
<reference evidence="6" key="2">
    <citation type="submission" date="2025-08" db="UniProtKB">
        <authorList>
            <consortium name="RefSeq"/>
        </authorList>
    </citation>
    <scope>IDENTIFICATION</scope>
    <source>
        <tissue evidence="6">Leaf</tissue>
    </source>
</reference>
<evidence type="ECO:0000313" key="5">
    <source>
        <dbReference type="Proteomes" id="UP000813463"/>
    </source>
</evidence>
<feature type="domain" description="Phorbol-ester/DAG-type" evidence="4">
    <location>
        <begin position="13"/>
        <end position="65"/>
    </location>
</feature>
<proteinExistence type="predicted"/>
<evidence type="ECO:0000259" key="4">
    <source>
        <dbReference type="PROSITE" id="PS50081"/>
    </source>
</evidence>
<dbReference type="AlphaFoldDB" id="A0A9R0ICG5"/>
<dbReference type="PANTHER" id="PTHR46477">
    <property type="entry name" value="CYSTEINE/HISTIDINE-RICH C1 DOMAIN FAMILY PROTEIN"/>
    <property type="match status" value="1"/>
</dbReference>
<dbReference type="InterPro" id="IPR002219">
    <property type="entry name" value="PKC_DAG/PE"/>
</dbReference>